<dbReference type="HOGENOM" id="CLU_3135894_0_0_9"/>
<accession>A8SG35</accession>
<reference evidence="1 2" key="1">
    <citation type="submission" date="2007-09" db="EMBL/GenBank/DDBJ databases">
        <title>Draft genome sequence of Faecalibacterium prausnitzii M21/2.</title>
        <authorList>
            <person name="Sudarsanam P."/>
            <person name="Ley R."/>
            <person name="Guruge J."/>
            <person name="Turnbaugh P.J."/>
            <person name="Mahowald M."/>
            <person name="Liep D."/>
            <person name="Gordon J."/>
        </authorList>
    </citation>
    <scope>NUCLEOTIDE SEQUENCE [LARGE SCALE GENOMIC DNA]</scope>
    <source>
        <strain evidence="1 2">M21/2</strain>
    </source>
</reference>
<reference evidence="1 2" key="2">
    <citation type="submission" date="2007-09" db="EMBL/GenBank/DDBJ databases">
        <authorList>
            <person name="Fulton L."/>
            <person name="Clifton S."/>
            <person name="Fulton B."/>
            <person name="Xu J."/>
            <person name="Minx P."/>
            <person name="Pepin K.H."/>
            <person name="Johnson M."/>
            <person name="Thiruvilangam P."/>
            <person name="Bhonagiri V."/>
            <person name="Nash W.E."/>
            <person name="Mardis E.R."/>
            <person name="Wilson R.K."/>
        </authorList>
    </citation>
    <scope>NUCLEOTIDE SEQUENCE [LARGE SCALE GENOMIC DNA]</scope>
    <source>
        <strain evidence="1 2">M21/2</strain>
    </source>
</reference>
<dbReference type="Proteomes" id="UP000005945">
    <property type="component" value="Unassembled WGS sequence"/>
</dbReference>
<gene>
    <name evidence="1" type="ORF">FAEPRAM212_02934</name>
</gene>
<dbReference type="AlphaFoldDB" id="A8SG35"/>
<dbReference type="EMBL" id="ABED02000029">
    <property type="protein sequence ID" value="EDP20148.1"/>
    <property type="molecule type" value="Genomic_DNA"/>
</dbReference>
<proteinExistence type="predicted"/>
<evidence type="ECO:0000313" key="2">
    <source>
        <dbReference type="Proteomes" id="UP000005945"/>
    </source>
</evidence>
<name>A8SG35_9FIRM</name>
<organism evidence="1 2">
    <name type="scientific">Faecalibacterium prausnitzii M21/2</name>
    <dbReference type="NCBI Taxonomy" id="411485"/>
    <lineage>
        <taxon>Bacteria</taxon>
        <taxon>Bacillati</taxon>
        <taxon>Bacillota</taxon>
        <taxon>Clostridia</taxon>
        <taxon>Eubacteriales</taxon>
        <taxon>Oscillospiraceae</taxon>
        <taxon>Faecalibacterium</taxon>
    </lineage>
</organism>
<protein>
    <submittedName>
        <fullName evidence="1">Uncharacterized protein</fullName>
    </submittedName>
</protein>
<evidence type="ECO:0000313" key="1">
    <source>
        <dbReference type="EMBL" id="EDP20148.1"/>
    </source>
</evidence>
<comment type="caution">
    <text evidence="1">The sequence shown here is derived from an EMBL/GenBank/DDBJ whole genome shotgun (WGS) entry which is preliminary data.</text>
</comment>
<sequence length="49" mass="5698">MITPLIYIHSSNLFLIFLAGTPPDCKRRNFLCYYTSCSDDGTFMNMHTF</sequence>